<name>A0A9W6TQB7_9STRA</name>
<evidence type="ECO:0000313" key="1">
    <source>
        <dbReference type="EMBL" id="GMF17736.1"/>
    </source>
</evidence>
<protein>
    <submittedName>
        <fullName evidence="1">Unnamed protein product</fullName>
    </submittedName>
</protein>
<gene>
    <name evidence="1" type="ORF">Plil01_000654500</name>
</gene>
<organism evidence="1 2">
    <name type="scientific">Phytophthora lilii</name>
    <dbReference type="NCBI Taxonomy" id="2077276"/>
    <lineage>
        <taxon>Eukaryota</taxon>
        <taxon>Sar</taxon>
        <taxon>Stramenopiles</taxon>
        <taxon>Oomycota</taxon>
        <taxon>Peronosporomycetes</taxon>
        <taxon>Peronosporales</taxon>
        <taxon>Peronosporaceae</taxon>
        <taxon>Phytophthora</taxon>
    </lineage>
</organism>
<dbReference type="AlphaFoldDB" id="A0A9W6TQB7"/>
<keyword evidence="2" id="KW-1185">Reference proteome</keyword>
<dbReference type="Proteomes" id="UP001165083">
    <property type="component" value="Unassembled WGS sequence"/>
</dbReference>
<proteinExistence type="predicted"/>
<sequence>MTVPVVAGRATRRPLGDLVGSCLSGGGARQSLASPILVQRPVQKHKVLLVDTPPGGLRSMLTSVSWCHNRCWWHPGCCFGNVGDSKLESRRSASQLTLPGCLRARGGAGMAPHILAASVDGPKIDRGRSRDLLPAWKRWWTDMTLVGTASGGGKATTDAKADGAGSAVMDSYRTESGRSRVGTAPTPDEWRKWLFTSGPGSLLSVRLLVQSLELAGSNCCDDLEHASGVLRLWHECTVLFVNQPPG</sequence>
<reference evidence="1" key="1">
    <citation type="submission" date="2023-04" db="EMBL/GenBank/DDBJ databases">
        <title>Phytophthora lilii NBRC 32176.</title>
        <authorList>
            <person name="Ichikawa N."/>
            <person name="Sato H."/>
            <person name="Tonouchi N."/>
        </authorList>
    </citation>
    <scope>NUCLEOTIDE SEQUENCE</scope>
    <source>
        <strain evidence="1">NBRC 32176</strain>
    </source>
</reference>
<comment type="caution">
    <text evidence="1">The sequence shown here is derived from an EMBL/GenBank/DDBJ whole genome shotgun (WGS) entry which is preliminary data.</text>
</comment>
<dbReference type="EMBL" id="BSXW01000292">
    <property type="protein sequence ID" value="GMF17736.1"/>
    <property type="molecule type" value="Genomic_DNA"/>
</dbReference>
<evidence type="ECO:0000313" key="2">
    <source>
        <dbReference type="Proteomes" id="UP001165083"/>
    </source>
</evidence>
<accession>A0A9W6TQB7</accession>